<accession>A0A1Y2GJ44</accession>
<name>A0A1Y2GJ44_9FUNG</name>
<dbReference type="InterPro" id="IPR046341">
    <property type="entry name" value="SET_dom_sf"/>
</dbReference>
<evidence type="ECO:0000313" key="4">
    <source>
        <dbReference type="Proteomes" id="UP000193648"/>
    </source>
</evidence>
<dbReference type="RefSeq" id="XP_021880087.1">
    <property type="nucleotide sequence ID" value="XM_022024593.1"/>
</dbReference>
<dbReference type="SUPFAM" id="SSF82199">
    <property type="entry name" value="SET domain"/>
    <property type="match status" value="1"/>
</dbReference>
<dbReference type="Pfam" id="PF00856">
    <property type="entry name" value="SET"/>
    <property type="match status" value="1"/>
</dbReference>
<feature type="region of interest" description="Disordered" evidence="1">
    <location>
        <begin position="401"/>
        <end position="423"/>
    </location>
</feature>
<gene>
    <name evidence="3" type="ORF">BCR41DRAFT_356139</name>
</gene>
<dbReference type="GO" id="GO:0005634">
    <property type="term" value="C:nucleus"/>
    <property type="evidence" value="ECO:0007669"/>
    <property type="project" value="TreeGrafter"/>
</dbReference>
<dbReference type="InterPro" id="IPR001214">
    <property type="entry name" value="SET_dom"/>
</dbReference>
<dbReference type="Gene3D" id="2.170.270.10">
    <property type="entry name" value="SET domain"/>
    <property type="match status" value="1"/>
</dbReference>
<dbReference type="STRING" id="64571.A0A1Y2GJ44"/>
<feature type="region of interest" description="Disordered" evidence="1">
    <location>
        <begin position="472"/>
        <end position="497"/>
    </location>
</feature>
<dbReference type="PANTHER" id="PTHR12197:SF294">
    <property type="entry name" value="POTENTIAL PROTEIN LYSINE METHYLTRANSFERASE SET6"/>
    <property type="match status" value="1"/>
</dbReference>
<dbReference type="AlphaFoldDB" id="A0A1Y2GJ44"/>
<dbReference type="OrthoDB" id="1028014at2759"/>
<dbReference type="InterPro" id="IPR050869">
    <property type="entry name" value="H3K4_H4K5_MeTrfase"/>
</dbReference>
<feature type="compositionally biased region" description="Polar residues" evidence="1">
    <location>
        <begin position="409"/>
        <end position="423"/>
    </location>
</feature>
<dbReference type="Proteomes" id="UP000193648">
    <property type="component" value="Unassembled WGS sequence"/>
</dbReference>
<sequence length="614" mass="69041">MNIDVDQPFPDKADSLLSATSIPIHPLLTPPLDNLQDTTFPLIRSDDGSVIKTTVSAAANATTTSASTHLFPVKVALLPNKGRSYIATRKILPNELVFVAEAYGTTMCDPWLDCGVCHYCWTSIRHNKAQIRLSSSGTSSRVAKKHGAVMVFCDETCLQLYGPETARMICRVEQKVRRTWSDTIARHWKLVWKPIQPLQQQQEKEGAATVTSSTTTVPILATPTMLLHYPGLIQQALLLANTRTAVLNLKDQDLKCFLDCIWNALDSLIDEQESIISTSGQDKGGRKGKKLLARSPTQIEALFPKLAACLLGGNNPTLTIASKTSDDDCEIIRLIADVLFRRQQDMRVQQKLTVAISSEQQQQQPASIPGEPATFVDYCAMQSNELVLLRQQLSLNVSEHSNIDDEDGNQQLVDSEASEQPTKLKYSHNNHMASWHHLMSILPTHLLNCFYIYMRLRDAFLLLKLEDQKNQPYADNESEDGNSNSNDNDSDENYDNPESNKFTINSMLFRTILFAEVANSFGIRNLSDELQGFAVFPKACFFNHSCRPNIEKKRRQGNRARQMEYWSTCVIEEGEECCISYGDISEGRQERQARLESMYFFKCSCSRCVEETEA</sequence>
<evidence type="ECO:0000259" key="2">
    <source>
        <dbReference type="PROSITE" id="PS50280"/>
    </source>
</evidence>
<evidence type="ECO:0000313" key="3">
    <source>
        <dbReference type="EMBL" id="ORZ12468.1"/>
    </source>
</evidence>
<protein>
    <recommendedName>
        <fullName evidence="2">SET domain-containing protein</fullName>
    </recommendedName>
</protein>
<dbReference type="GeneID" id="33566437"/>
<proteinExistence type="predicted"/>
<dbReference type="PANTHER" id="PTHR12197">
    <property type="entry name" value="HISTONE-LYSINE N-METHYLTRANSFERASE SMYD"/>
    <property type="match status" value="1"/>
</dbReference>
<comment type="caution">
    <text evidence="3">The sequence shown here is derived from an EMBL/GenBank/DDBJ whole genome shotgun (WGS) entry which is preliminary data.</text>
</comment>
<feature type="domain" description="SET" evidence="2">
    <location>
        <begin position="71"/>
        <end position="582"/>
    </location>
</feature>
<dbReference type="EMBL" id="MCFF01000025">
    <property type="protein sequence ID" value="ORZ12468.1"/>
    <property type="molecule type" value="Genomic_DNA"/>
</dbReference>
<evidence type="ECO:0000256" key="1">
    <source>
        <dbReference type="SAM" id="MobiDB-lite"/>
    </source>
</evidence>
<reference evidence="3 4" key="1">
    <citation type="submission" date="2016-07" db="EMBL/GenBank/DDBJ databases">
        <title>Pervasive Adenine N6-methylation of Active Genes in Fungi.</title>
        <authorList>
            <consortium name="DOE Joint Genome Institute"/>
            <person name="Mondo S.J."/>
            <person name="Dannebaum R.O."/>
            <person name="Kuo R.C."/>
            <person name="Labutti K."/>
            <person name="Haridas S."/>
            <person name="Kuo A."/>
            <person name="Salamov A."/>
            <person name="Ahrendt S.R."/>
            <person name="Lipzen A."/>
            <person name="Sullivan W."/>
            <person name="Andreopoulos W.B."/>
            <person name="Clum A."/>
            <person name="Lindquist E."/>
            <person name="Daum C."/>
            <person name="Ramamoorthy G.K."/>
            <person name="Gryganskyi A."/>
            <person name="Culley D."/>
            <person name="Magnuson J.K."/>
            <person name="James T.Y."/>
            <person name="O'Malley M.A."/>
            <person name="Stajich J.E."/>
            <person name="Spatafora J.W."/>
            <person name="Visel A."/>
            <person name="Grigoriev I.V."/>
        </authorList>
    </citation>
    <scope>NUCLEOTIDE SEQUENCE [LARGE SCALE GENOMIC DNA]</scope>
    <source>
        <strain evidence="3 4">NRRL 3116</strain>
    </source>
</reference>
<dbReference type="InParanoid" id="A0A1Y2GJ44"/>
<dbReference type="PROSITE" id="PS50280">
    <property type="entry name" value="SET"/>
    <property type="match status" value="1"/>
</dbReference>
<keyword evidence="4" id="KW-1185">Reference proteome</keyword>
<organism evidence="3 4">
    <name type="scientific">Lobosporangium transversale</name>
    <dbReference type="NCBI Taxonomy" id="64571"/>
    <lineage>
        <taxon>Eukaryota</taxon>
        <taxon>Fungi</taxon>
        <taxon>Fungi incertae sedis</taxon>
        <taxon>Mucoromycota</taxon>
        <taxon>Mortierellomycotina</taxon>
        <taxon>Mortierellomycetes</taxon>
        <taxon>Mortierellales</taxon>
        <taxon>Mortierellaceae</taxon>
        <taxon>Lobosporangium</taxon>
    </lineage>
</organism>
<dbReference type="CDD" id="cd20071">
    <property type="entry name" value="SET_SMYD"/>
    <property type="match status" value="1"/>
</dbReference>